<dbReference type="SMART" id="SM00180">
    <property type="entry name" value="EGF_Lam"/>
    <property type="match status" value="1"/>
</dbReference>
<protein>
    <recommendedName>
        <fullName evidence="3">Laminin N-terminal domain-containing protein</fullName>
    </recommendedName>
</protein>
<dbReference type="EMBL" id="JBJJXI010000043">
    <property type="protein sequence ID" value="KAL3401791.1"/>
    <property type="molecule type" value="Genomic_DNA"/>
</dbReference>
<comment type="caution">
    <text evidence="4">The sequence shown here is derived from an EMBL/GenBank/DDBJ whole genome shotgun (WGS) entry which is preliminary data.</text>
</comment>
<evidence type="ECO:0000313" key="4">
    <source>
        <dbReference type="EMBL" id="KAL3401791.1"/>
    </source>
</evidence>
<dbReference type="Pfam" id="PF00055">
    <property type="entry name" value="Laminin_N"/>
    <property type="match status" value="1"/>
</dbReference>
<dbReference type="PANTHER" id="PTHR10574:SF375">
    <property type="entry name" value="LAMININ SUBUNIT BETA-1"/>
    <property type="match status" value="1"/>
</dbReference>
<dbReference type="InterPro" id="IPR050440">
    <property type="entry name" value="Laminin/Netrin_ECM"/>
</dbReference>
<dbReference type="GO" id="GO:0048513">
    <property type="term" value="P:animal organ development"/>
    <property type="evidence" value="ECO:0007669"/>
    <property type="project" value="UniProtKB-ARBA"/>
</dbReference>
<evidence type="ECO:0000256" key="2">
    <source>
        <dbReference type="ARBA" id="ARBA00023292"/>
    </source>
</evidence>
<evidence type="ECO:0000259" key="3">
    <source>
        <dbReference type="PROSITE" id="PS51117"/>
    </source>
</evidence>
<organism evidence="4 5">
    <name type="scientific">Trichogramma kaykai</name>
    <dbReference type="NCBI Taxonomy" id="54128"/>
    <lineage>
        <taxon>Eukaryota</taxon>
        <taxon>Metazoa</taxon>
        <taxon>Ecdysozoa</taxon>
        <taxon>Arthropoda</taxon>
        <taxon>Hexapoda</taxon>
        <taxon>Insecta</taxon>
        <taxon>Pterygota</taxon>
        <taxon>Neoptera</taxon>
        <taxon>Endopterygota</taxon>
        <taxon>Hymenoptera</taxon>
        <taxon>Apocrita</taxon>
        <taxon>Proctotrupomorpha</taxon>
        <taxon>Chalcidoidea</taxon>
        <taxon>Trichogrammatidae</taxon>
        <taxon>Trichogramma</taxon>
    </lineage>
</organism>
<dbReference type="InterPro" id="IPR002049">
    <property type="entry name" value="LE_dom"/>
</dbReference>
<dbReference type="SUPFAM" id="SSF57196">
    <property type="entry name" value="EGF/Laminin"/>
    <property type="match status" value="1"/>
</dbReference>
<dbReference type="AlphaFoldDB" id="A0ABD2X9H1"/>
<reference evidence="4 5" key="1">
    <citation type="journal article" date="2024" name="bioRxiv">
        <title>A reference genome for Trichogramma kaykai: A tiny desert-dwelling parasitoid wasp with competing sex-ratio distorters.</title>
        <authorList>
            <person name="Culotta J."/>
            <person name="Lindsey A.R."/>
        </authorList>
    </citation>
    <scope>NUCLEOTIDE SEQUENCE [LARGE SCALE GENOMIC DNA]</scope>
    <source>
        <strain evidence="4 5">KSX58</strain>
    </source>
</reference>
<dbReference type="Gene3D" id="2.60.120.260">
    <property type="entry name" value="Galactose-binding domain-like"/>
    <property type="match status" value="1"/>
</dbReference>
<sequence length="331" mass="37135">MAATAKRLALLSVLGQLQLLTLVTYAIPNTNLGRLRDLPLHVSTKKASFSESCELGPCRPRSGDLLIGREHQLSATSTCGSRFLPEREIVVSQNIACKRRRNKDLWWQSENGVEEVSITLELESHFEMSQLFMRFASPRPAAMLIEKSDNFGRSWRVYQYFARNCSQSFPGIPTGPRKSLADVICLSKYSSLEPISNGEVIYRVLPTGTGINGNSSKELFQKLRLTNLRINFTEFQRTWLEPQKMYYAVKSMTIRGVCSCNGHASKCLPVDDSTTTTTTTTNVSSWDTVGGSCACEHNTAGQNCERCKHGYYPDHLLKMSHPQACRRGFFL</sequence>
<dbReference type="InterPro" id="IPR008211">
    <property type="entry name" value="Laminin_N"/>
</dbReference>
<keyword evidence="1" id="KW-1015">Disulfide bond</keyword>
<evidence type="ECO:0000256" key="1">
    <source>
        <dbReference type="ARBA" id="ARBA00023157"/>
    </source>
</evidence>
<dbReference type="SMART" id="SM00136">
    <property type="entry name" value="LamNT"/>
    <property type="match status" value="1"/>
</dbReference>
<dbReference type="GO" id="GO:0048731">
    <property type="term" value="P:system development"/>
    <property type="evidence" value="ECO:0007669"/>
    <property type="project" value="UniProtKB-ARBA"/>
</dbReference>
<dbReference type="PROSITE" id="PS01248">
    <property type="entry name" value="EGF_LAM_1"/>
    <property type="match status" value="1"/>
</dbReference>
<keyword evidence="5" id="KW-1185">Reference proteome</keyword>
<accession>A0ABD2X9H1</accession>
<dbReference type="Gene3D" id="2.10.25.10">
    <property type="entry name" value="Laminin"/>
    <property type="match status" value="1"/>
</dbReference>
<dbReference type="PROSITE" id="PS51117">
    <property type="entry name" value="LAMININ_NTER"/>
    <property type="match status" value="1"/>
</dbReference>
<evidence type="ECO:0000313" key="5">
    <source>
        <dbReference type="Proteomes" id="UP001627154"/>
    </source>
</evidence>
<gene>
    <name evidence="4" type="ORF">TKK_005145</name>
</gene>
<dbReference type="Pfam" id="PF00053">
    <property type="entry name" value="EGF_laminin"/>
    <property type="match status" value="1"/>
</dbReference>
<name>A0ABD2X9H1_9HYME</name>
<keyword evidence="2" id="KW-0424">Laminin EGF-like domain</keyword>
<feature type="domain" description="Laminin N-terminal" evidence="3">
    <location>
        <begin position="54"/>
        <end position="257"/>
    </location>
</feature>
<proteinExistence type="predicted"/>
<dbReference type="Proteomes" id="UP001627154">
    <property type="component" value="Unassembled WGS sequence"/>
</dbReference>
<dbReference type="CDD" id="cd00055">
    <property type="entry name" value="EGF_Lam"/>
    <property type="match status" value="1"/>
</dbReference>
<dbReference type="PANTHER" id="PTHR10574">
    <property type="entry name" value="NETRIN/LAMININ-RELATED"/>
    <property type="match status" value="1"/>
</dbReference>